<dbReference type="InterPro" id="IPR036388">
    <property type="entry name" value="WH-like_DNA-bd_sf"/>
</dbReference>
<dbReference type="EMBL" id="OC915073">
    <property type="protein sequence ID" value="CAD7638491.1"/>
    <property type="molecule type" value="Genomic_DNA"/>
</dbReference>
<evidence type="ECO:0000256" key="1">
    <source>
        <dbReference type="ARBA" id="ARBA00022853"/>
    </source>
</evidence>
<protein>
    <recommendedName>
        <fullName evidence="6">ARID domain-containing protein</fullName>
    </recommendedName>
</protein>
<dbReference type="PANTHER" id="PTHR22970:SF14">
    <property type="entry name" value="AT-RICH INTERACTIVE DOMAIN-CONTAINING PROTEIN 2"/>
    <property type="match status" value="1"/>
</dbReference>
<dbReference type="Proteomes" id="UP000728032">
    <property type="component" value="Unassembled WGS sequence"/>
</dbReference>
<dbReference type="PANTHER" id="PTHR22970">
    <property type="entry name" value="AT-RICH INTERACTIVE DOMAIN-CONTAINING PROTEIN 2"/>
    <property type="match status" value="1"/>
</dbReference>
<dbReference type="Pfam" id="PF01388">
    <property type="entry name" value="ARID"/>
    <property type="match status" value="1"/>
</dbReference>
<reference evidence="7" key="1">
    <citation type="submission" date="2020-11" db="EMBL/GenBank/DDBJ databases">
        <authorList>
            <person name="Tran Van P."/>
        </authorList>
    </citation>
    <scope>NUCLEOTIDE SEQUENCE</scope>
</reference>
<name>A0A7R9LBF7_9ACAR</name>
<organism evidence="7">
    <name type="scientific">Oppiella nova</name>
    <dbReference type="NCBI Taxonomy" id="334625"/>
    <lineage>
        <taxon>Eukaryota</taxon>
        <taxon>Metazoa</taxon>
        <taxon>Ecdysozoa</taxon>
        <taxon>Arthropoda</taxon>
        <taxon>Chelicerata</taxon>
        <taxon>Arachnida</taxon>
        <taxon>Acari</taxon>
        <taxon>Acariformes</taxon>
        <taxon>Sarcoptiformes</taxon>
        <taxon>Oribatida</taxon>
        <taxon>Brachypylina</taxon>
        <taxon>Oppioidea</taxon>
        <taxon>Oppiidae</taxon>
        <taxon>Oppiella</taxon>
    </lineage>
</organism>
<evidence type="ECO:0000313" key="7">
    <source>
        <dbReference type="EMBL" id="CAD7638491.1"/>
    </source>
</evidence>
<dbReference type="EMBL" id="CAJPVJ010000248">
    <property type="protein sequence ID" value="CAG2161820.1"/>
    <property type="molecule type" value="Genomic_DNA"/>
</dbReference>
<evidence type="ECO:0000259" key="6">
    <source>
        <dbReference type="PROSITE" id="PS51011"/>
    </source>
</evidence>
<dbReference type="InterPro" id="IPR036431">
    <property type="entry name" value="ARID_dom_sf"/>
</dbReference>
<feature type="domain" description="ARID" evidence="6">
    <location>
        <begin position="3"/>
        <end position="100"/>
    </location>
</feature>
<dbReference type="SMART" id="SM00501">
    <property type="entry name" value="BRIGHT"/>
    <property type="match status" value="1"/>
</dbReference>
<dbReference type="SUPFAM" id="SSF46774">
    <property type="entry name" value="ARID-like"/>
    <property type="match status" value="1"/>
</dbReference>
<keyword evidence="1" id="KW-0156">Chromatin regulator</keyword>
<dbReference type="InterPro" id="IPR001606">
    <property type="entry name" value="ARID_dom"/>
</dbReference>
<dbReference type="OrthoDB" id="338531at2759"/>
<dbReference type="GO" id="GO:0006355">
    <property type="term" value="P:regulation of DNA-templated transcription"/>
    <property type="evidence" value="ECO:0007669"/>
    <property type="project" value="InterPro"/>
</dbReference>
<evidence type="ECO:0000256" key="2">
    <source>
        <dbReference type="ARBA" id="ARBA00023015"/>
    </source>
</evidence>
<dbReference type="Gene3D" id="1.10.150.60">
    <property type="entry name" value="ARID DNA-binding domain"/>
    <property type="match status" value="1"/>
</dbReference>
<evidence type="ECO:0000256" key="5">
    <source>
        <dbReference type="SAM" id="MobiDB-lite"/>
    </source>
</evidence>
<evidence type="ECO:0000313" key="8">
    <source>
        <dbReference type="Proteomes" id="UP000728032"/>
    </source>
</evidence>
<feature type="compositionally biased region" description="Low complexity" evidence="5">
    <location>
        <begin position="511"/>
        <end position="522"/>
    </location>
</feature>
<dbReference type="GO" id="GO:0006325">
    <property type="term" value="P:chromatin organization"/>
    <property type="evidence" value="ECO:0007669"/>
    <property type="project" value="UniProtKB-KW"/>
</dbReference>
<dbReference type="PROSITE" id="PS51011">
    <property type="entry name" value="ARID"/>
    <property type="match status" value="1"/>
</dbReference>
<dbReference type="GO" id="GO:0003677">
    <property type="term" value="F:DNA binding"/>
    <property type="evidence" value="ECO:0007669"/>
    <property type="project" value="InterPro"/>
</dbReference>
<dbReference type="InterPro" id="IPR052406">
    <property type="entry name" value="Chromatin_Remodeling_Comp"/>
</dbReference>
<keyword evidence="2" id="KW-0805">Transcription regulation</keyword>
<feature type="compositionally biased region" description="Polar residues" evidence="5">
    <location>
        <begin position="495"/>
        <end position="510"/>
    </location>
</feature>
<evidence type="ECO:0000256" key="3">
    <source>
        <dbReference type="ARBA" id="ARBA00023163"/>
    </source>
</evidence>
<keyword evidence="4" id="KW-0539">Nucleus</keyword>
<dbReference type="InterPro" id="IPR003150">
    <property type="entry name" value="DNA-bd_RFX"/>
</dbReference>
<keyword evidence="3" id="KW-0804">Transcription</keyword>
<sequence length="1372" mass="150630">MMDSKSDQFVHDLVQFYRNRGHHNPQPQQFIARINGKVVDLSQLYSYVIESGGSFKVNQLNLWDDIYCKLFKTPISGANISVALRQIYNRFLLTYEKTFSANFSNDLLEDDEDESNFSFNSSHNYNHSNHSFNSQISSFPTATALLSYQYQCPQSVSTVSANEVRNPLNKLFCSLLSGLPNELDFALKVSTILINSNRFDWTSDYKYINLLLECFKNYCCVCEENDSICREEDEDESNDEDCWAQQNTCNCYQRFWYQCCTDEHTLELVFGPPDPNIEELSEQDFNKIKDRIRLIADILRNLSFTYDCDNQDSIQSSSPVATPLLMKFLLLLTMSSEQQFNSTALDIISNIASTTAVISEDNVYTIIQQILHRRCVDIAMTSNNIHWTSRSLEVVSRLLSSNVEEINSFLESHLRNYEVFIRITHLMTCQYDITLLLAILEFCLALSEQKPYMLLKDDNKHLIKILLTLLNCESSQHFTTTALKRMKVIDDRPRAQTNQSETNAGTVGSQSVANSANTTSQTNTVDNETFALNWLRQSYEPNTNLNENQCLKAADLYADYVKYCCRSSRRNVMAAQPFAQLIKRCFPSSTLTNNQTTIEGIVAKSVQNTPNKSSATPTSQLMSPILKAHLSAPPKISNTPTSPVNTSTNSNCNTSLITTTSTSTTSSLPIPTTNTSTLIKSLLANKLRSNATISTQPTTSNTSTLQTKSTTNALTLQTLTTPAVKPQTIMTTTPVPTTTHSNTITAITICNDFNGDSIVNSSPQLPSAITITPSISLTPNNAIFSTTNATMSGHQVQPQQQQFLLVRTIIASPGQQSGGTGLATTGTPVRLILPASMLTQQRFNSPAMNGVTTTSTPLTNVTICATSSPAVNSTTSATISTSASDLFLKTVLSNTSANSVPVTPLRSNVKSSPLLNVLLDKGKLPEFSTSAVVNNQINANSFGSANSTTLMSSQTPKMYILTTKSPLAIKSLPALQTQLNQTTQQFAPAVTLCSALTTTNTTLKSCLQTTLANITLSPTLTTTSINHSVVNKQTITKNCSTPTINGEVGPAVHTVNSVVNSVNSIHNMSTISNSFSTAINTELEVKTSPTNCVNSVNCLLPSTDLSPIKDMKKAVDDATKLISKRQNDDTDEMASNKKLKVNSVLTIPSPPLLTNSIPNHDLNSESSLNPITNCVTNTNPQQVLTKASNLTFGRPSEVFLHVHNHHIMPASFPNVMTCLWGGPEGTGPGCLSKRPKLSLLTHLLDFHCNPNVIQQDSVRKKQLSSVGSTAIVLPQPPAHPGYAHNAALLAIRRHATNYVEAPTLPPITKLTPLTVSIRLTSALILRNLALHSNFVKRTLECFEQYLCELCMSDGRDESRTIAQCLAVITDKT</sequence>
<keyword evidence="8" id="KW-1185">Reference proteome</keyword>
<evidence type="ECO:0000256" key="4">
    <source>
        <dbReference type="ARBA" id="ARBA00023242"/>
    </source>
</evidence>
<proteinExistence type="predicted"/>
<dbReference type="Pfam" id="PF02257">
    <property type="entry name" value="RFX_DNA_binding"/>
    <property type="match status" value="1"/>
</dbReference>
<dbReference type="Gene3D" id="1.10.10.10">
    <property type="entry name" value="Winged helix-like DNA-binding domain superfamily/Winged helix DNA-binding domain"/>
    <property type="match status" value="1"/>
</dbReference>
<gene>
    <name evidence="7" type="ORF">ONB1V03_LOCUS1421</name>
</gene>
<feature type="region of interest" description="Disordered" evidence="5">
    <location>
        <begin position="493"/>
        <end position="522"/>
    </location>
</feature>
<accession>A0A7R9LBF7</accession>
<dbReference type="SMART" id="SM01014">
    <property type="entry name" value="ARID"/>
    <property type="match status" value="1"/>
</dbReference>